<reference evidence="2" key="1">
    <citation type="submission" date="2021-01" db="EMBL/GenBank/DDBJ databases">
        <title>Whole genome shotgun sequence of Planosporangium flavigriseum NBRC 105377.</title>
        <authorList>
            <person name="Komaki H."/>
            <person name="Tamura T."/>
        </authorList>
    </citation>
    <scope>NUCLEOTIDE SEQUENCE</scope>
    <source>
        <strain evidence="2">NBRC 105377</strain>
    </source>
</reference>
<gene>
    <name evidence="2" type="ORF">Pfl04_05840</name>
</gene>
<sequence>MNADQLADATSELYALPPEDFVAARDVAAKRAKAAGDRRLAAEIAKLRRPTVGAWAVNRLARQRPELMAELIELGEALRSAQRDLRGEELRELSIRRRAAVAGLVREAIQLAGRGNLPAAEIEATLAAALADPVVAEQVRAGRLARTVAYAGFGETPRPKLRLIQGGEEQQAGTKEAAAKEAGTEEAAAKAAAEKAAAEKAAAAERRAAERAAAAARRGARAAAHRELLAARTELAEAEAARALAERRVTAARRRIEKAEAVLDGLETDQ</sequence>
<comment type="caution">
    <text evidence="2">The sequence shown here is derived from an EMBL/GenBank/DDBJ whole genome shotgun (WGS) entry which is preliminary data.</text>
</comment>
<dbReference type="EMBL" id="BONU01000003">
    <property type="protein sequence ID" value="GIG72180.1"/>
    <property type="molecule type" value="Genomic_DNA"/>
</dbReference>
<proteinExistence type="predicted"/>
<accession>A0A8J3LW20</accession>
<keyword evidence="3" id="KW-1185">Reference proteome</keyword>
<evidence type="ECO:0000313" key="2">
    <source>
        <dbReference type="EMBL" id="GIG72180.1"/>
    </source>
</evidence>
<evidence type="ECO:0000313" key="3">
    <source>
        <dbReference type="Proteomes" id="UP000653674"/>
    </source>
</evidence>
<protein>
    <submittedName>
        <fullName evidence="2">Uncharacterized protein</fullName>
    </submittedName>
</protein>
<name>A0A8J3LW20_9ACTN</name>
<evidence type="ECO:0000256" key="1">
    <source>
        <dbReference type="SAM" id="Coils"/>
    </source>
</evidence>
<organism evidence="2 3">
    <name type="scientific">Planosporangium flavigriseum</name>
    <dbReference type="NCBI Taxonomy" id="373681"/>
    <lineage>
        <taxon>Bacteria</taxon>
        <taxon>Bacillati</taxon>
        <taxon>Actinomycetota</taxon>
        <taxon>Actinomycetes</taxon>
        <taxon>Micromonosporales</taxon>
        <taxon>Micromonosporaceae</taxon>
        <taxon>Planosporangium</taxon>
    </lineage>
</organism>
<dbReference type="RefSeq" id="WP_168072486.1">
    <property type="nucleotide sequence ID" value="NZ_BAAAQJ010000008.1"/>
</dbReference>
<dbReference type="AlphaFoldDB" id="A0A8J3LW20"/>
<keyword evidence="1" id="KW-0175">Coiled coil</keyword>
<dbReference type="Proteomes" id="UP000653674">
    <property type="component" value="Unassembled WGS sequence"/>
</dbReference>
<feature type="coiled-coil region" evidence="1">
    <location>
        <begin position="221"/>
        <end position="269"/>
    </location>
</feature>